<sequence length="74" mass="8352">MAGLTKEQRAQREAAQKNAVAEQNVEQIQDPQKTQIELVVMVTDHQMFPGAPTIANVHPEEVDNWKALGWKTQE</sequence>
<dbReference type="Proteomes" id="UP000514754">
    <property type="component" value="Chromosome"/>
</dbReference>
<name>A0A6N8MKG5_ECOLX</name>
<organism evidence="2 3">
    <name type="scientific">Escherichia coli</name>
    <dbReference type="NCBI Taxonomy" id="562"/>
    <lineage>
        <taxon>Bacteria</taxon>
        <taxon>Pseudomonadati</taxon>
        <taxon>Pseudomonadota</taxon>
        <taxon>Gammaproteobacteria</taxon>
        <taxon>Enterobacterales</taxon>
        <taxon>Enterobacteriaceae</taxon>
        <taxon>Escherichia</taxon>
    </lineage>
</organism>
<reference evidence="2 3" key="1">
    <citation type="submission" date="2020-06" db="EMBL/GenBank/DDBJ databases">
        <title>REHAB project genomes.</title>
        <authorList>
            <person name="Shaw L.P."/>
        </authorList>
    </citation>
    <scope>NUCLEOTIDE SEQUENCE [LARGE SCALE GENOMIC DNA]</scope>
    <source>
        <strain evidence="2 3">RHB10-C12</strain>
    </source>
</reference>
<evidence type="ECO:0000313" key="2">
    <source>
        <dbReference type="EMBL" id="QMO39554.1"/>
    </source>
</evidence>
<evidence type="ECO:0000313" key="3">
    <source>
        <dbReference type="Proteomes" id="UP000514754"/>
    </source>
</evidence>
<dbReference type="RefSeq" id="WP_001406947.1">
    <property type="nucleotide sequence ID" value="NZ_BFGN01000062.1"/>
</dbReference>
<dbReference type="AlphaFoldDB" id="A0A6N8MKG5"/>
<evidence type="ECO:0000256" key="1">
    <source>
        <dbReference type="SAM" id="MobiDB-lite"/>
    </source>
</evidence>
<proteinExistence type="predicted"/>
<feature type="region of interest" description="Disordered" evidence="1">
    <location>
        <begin position="1"/>
        <end position="28"/>
    </location>
</feature>
<protein>
    <submittedName>
        <fullName evidence="2">Uncharacterized protein</fullName>
    </submittedName>
</protein>
<feature type="compositionally biased region" description="Basic and acidic residues" evidence="1">
    <location>
        <begin position="1"/>
        <end position="15"/>
    </location>
</feature>
<dbReference type="EMBL" id="CP057906">
    <property type="protein sequence ID" value="QMO39554.1"/>
    <property type="molecule type" value="Genomic_DNA"/>
</dbReference>
<accession>A0A6N8MKG5</accession>
<gene>
    <name evidence="2" type="ORF">HVW43_04260</name>
</gene>